<dbReference type="PROSITE" id="PS01176">
    <property type="entry name" value="IF2"/>
    <property type="match status" value="1"/>
</dbReference>
<dbReference type="InterPro" id="IPR027417">
    <property type="entry name" value="P-loop_NTPase"/>
</dbReference>
<evidence type="ECO:0000259" key="11">
    <source>
        <dbReference type="Pfam" id="PF11987"/>
    </source>
</evidence>
<feature type="domain" description="Translation initiation factor IF- 2" evidence="11">
    <location>
        <begin position="467"/>
        <end position="576"/>
    </location>
</feature>
<dbReference type="InterPro" id="IPR053905">
    <property type="entry name" value="EF-G-like_DII"/>
</dbReference>
<feature type="domain" description="Elongation factor G-like" evidence="12">
    <location>
        <begin position="374"/>
        <end position="452"/>
    </location>
</feature>
<keyword evidence="5" id="KW-0342">GTP-binding</keyword>
<keyword evidence="3" id="KW-0547">Nucleotide-binding</keyword>
<dbReference type="GO" id="GO:0005829">
    <property type="term" value="C:cytosol"/>
    <property type="evidence" value="ECO:0007669"/>
    <property type="project" value="TreeGrafter"/>
</dbReference>
<dbReference type="InterPro" id="IPR009000">
    <property type="entry name" value="Transl_B-barrel_sf"/>
</dbReference>
<geneLocation type="plastid" evidence="13"/>
<protein>
    <recommendedName>
        <fullName evidence="7">Translation initiation factor IF-2, chloroplastic</fullName>
    </recommendedName>
</protein>
<dbReference type="EMBL" id="OP616811">
    <property type="protein sequence ID" value="WDA98923.1"/>
    <property type="molecule type" value="Genomic_DNA"/>
</dbReference>
<reference evidence="13" key="1">
    <citation type="journal article" date="2023" name="J. Phycol.">
        <title>Revised classification of the Cyanidiophyceae based on plastid genome data with descriptions of the Cavernulicolales ord. nov. and Galdieriales ord. nov. (Rhodophyta).</title>
        <authorList>
            <person name="Park S.I."/>
            <person name="Cho C.H."/>
            <person name="Ciniglia C."/>
            <person name="Huang T.Y."/>
            <person name="Liu S.L."/>
            <person name="Bustamante D.E."/>
            <person name="Calderon M.S."/>
            <person name="Mansilla A."/>
            <person name="McDermott T."/>
            <person name="Andersen R.A."/>
            <person name="Yoon H.S."/>
        </authorList>
    </citation>
    <scope>NUCLEOTIDE SEQUENCE</scope>
</reference>
<evidence type="ECO:0000256" key="5">
    <source>
        <dbReference type="ARBA" id="ARBA00023134"/>
    </source>
</evidence>
<comment type="similarity">
    <text evidence="1">Belongs to the TRAFAC class translation factor GTPase superfamily. Classic translation factor GTPase family. IF-2 subfamily.</text>
</comment>
<evidence type="ECO:0000259" key="10">
    <source>
        <dbReference type="Pfam" id="PF04760"/>
    </source>
</evidence>
<dbReference type="HAMAP" id="MF_00100_B">
    <property type="entry name" value="IF_2_B"/>
    <property type="match status" value="1"/>
</dbReference>
<dbReference type="GO" id="GO:0005525">
    <property type="term" value="F:GTP binding"/>
    <property type="evidence" value="ECO:0007669"/>
    <property type="project" value="UniProtKB-KW"/>
</dbReference>
<dbReference type="Pfam" id="PF00009">
    <property type="entry name" value="GTP_EFTU"/>
    <property type="match status" value="1"/>
</dbReference>
<dbReference type="Pfam" id="PF04760">
    <property type="entry name" value="IF2_N"/>
    <property type="match status" value="1"/>
</dbReference>
<dbReference type="NCBIfam" id="TIGR00231">
    <property type="entry name" value="small_GTP"/>
    <property type="match status" value="1"/>
</dbReference>
<name>A0A9Y1I276_9RHOD</name>
<dbReference type="FunFam" id="3.40.50.10050:FF:000001">
    <property type="entry name" value="Translation initiation factor IF-2"/>
    <property type="match status" value="1"/>
</dbReference>
<dbReference type="InterPro" id="IPR044145">
    <property type="entry name" value="IF2_II"/>
</dbReference>
<feature type="region of interest" description="Disordered" evidence="8">
    <location>
        <begin position="69"/>
        <end position="106"/>
    </location>
</feature>
<feature type="compositionally biased region" description="Basic and acidic residues" evidence="8">
    <location>
        <begin position="82"/>
        <end position="97"/>
    </location>
</feature>
<comment type="function">
    <text evidence="6">One of the essential components for the initiation of protein synthesis. Protects formylmethionyl-tRNA from spontaneous hydrolysis and promotes its binding to the 30S ribosomal subunits. Also involved in the hydrolysis of GTP during the formation of the 70S ribosomal complex.</text>
</comment>
<dbReference type="SUPFAM" id="SSF52156">
    <property type="entry name" value="Initiation factor IF2/eIF5b, domain 3"/>
    <property type="match status" value="1"/>
</dbReference>
<dbReference type="InterPro" id="IPR036925">
    <property type="entry name" value="TIF_IF2_dom3_sf"/>
</dbReference>
<dbReference type="Pfam" id="PF22042">
    <property type="entry name" value="EF-G_D2"/>
    <property type="match status" value="1"/>
</dbReference>
<dbReference type="InterPro" id="IPR000178">
    <property type="entry name" value="TF_IF2_bacterial-like"/>
</dbReference>
<evidence type="ECO:0000256" key="7">
    <source>
        <dbReference type="ARBA" id="ARBA00044105"/>
    </source>
</evidence>
<dbReference type="Gene3D" id="3.40.50.10050">
    <property type="entry name" value="Translation initiation factor IF- 2, domain 3"/>
    <property type="match status" value="1"/>
</dbReference>
<dbReference type="PANTHER" id="PTHR43381">
    <property type="entry name" value="TRANSLATION INITIATION FACTOR IF-2-RELATED"/>
    <property type="match status" value="1"/>
</dbReference>
<dbReference type="GO" id="GO:0003743">
    <property type="term" value="F:translation initiation factor activity"/>
    <property type="evidence" value="ECO:0007669"/>
    <property type="project" value="UniProtKB-KW"/>
</dbReference>
<evidence type="ECO:0000256" key="4">
    <source>
        <dbReference type="ARBA" id="ARBA00022917"/>
    </source>
</evidence>
<evidence type="ECO:0000259" key="9">
    <source>
        <dbReference type="Pfam" id="PF00009"/>
    </source>
</evidence>
<evidence type="ECO:0000313" key="13">
    <source>
        <dbReference type="EMBL" id="WDA98923.1"/>
    </source>
</evidence>
<dbReference type="NCBIfam" id="TIGR00487">
    <property type="entry name" value="IF-2"/>
    <property type="match status" value="1"/>
</dbReference>
<feature type="region of interest" description="Disordered" evidence="8">
    <location>
        <begin position="1"/>
        <end position="48"/>
    </location>
</feature>
<dbReference type="InterPro" id="IPR000795">
    <property type="entry name" value="T_Tr_GTP-bd_dom"/>
</dbReference>
<proteinExistence type="inferred from homology"/>
<dbReference type="CDD" id="cd03692">
    <property type="entry name" value="mtIF2_IVc"/>
    <property type="match status" value="1"/>
</dbReference>
<evidence type="ECO:0000256" key="6">
    <source>
        <dbReference type="ARBA" id="ARBA00025162"/>
    </source>
</evidence>
<keyword evidence="13" id="KW-0934">Plastid</keyword>
<dbReference type="PANTHER" id="PTHR43381:SF5">
    <property type="entry name" value="TR-TYPE G DOMAIN-CONTAINING PROTEIN"/>
    <property type="match status" value="1"/>
</dbReference>
<dbReference type="SUPFAM" id="SSF50447">
    <property type="entry name" value="Translation proteins"/>
    <property type="match status" value="2"/>
</dbReference>
<keyword evidence="2 13" id="KW-0396">Initiation factor</keyword>
<evidence type="ECO:0000256" key="2">
    <source>
        <dbReference type="ARBA" id="ARBA00022540"/>
    </source>
</evidence>
<dbReference type="InterPro" id="IPR005225">
    <property type="entry name" value="Small_GTP-bd"/>
</dbReference>
<gene>
    <name evidence="13" type="primary">infB</name>
    <name evidence="13" type="ORF">SCTW_141</name>
</gene>
<dbReference type="GO" id="GO:0003924">
    <property type="term" value="F:GTPase activity"/>
    <property type="evidence" value="ECO:0007669"/>
    <property type="project" value="InterPro"/>
</dbReference>
<dbReference type="AlphaFoldDB" id="A0A9Y1I276"/>
<feature type="domain" description="Tr-type G" evidence="9">
    <location>
        <begin position="201"/>
        <end position="358"/>
    </location>
</feature>
<organism evidence="13">
    <name type="scientific">Sciadococcus taiwanensis</name>
    <dbReference type="NCBI Taxonomy" id="3028030"/>
    <lineage>
        <taxon>Eukaryota</taxon>
        <taxon>Rhodophyta</taxon>
        <taxon>Bangiophyceae</taxon>
        <taxon>Cavernulicolales</taxon>
        <taxon>Cavernulicolaceae</taxon>
        <taxon>Sciadococcus</taxon>
    </lineage>
</organism>
<dbReference type="InterPro" id="IPR006847">
    <property type="entry name" value="IF2_N"/>
</dbReference>
<dbReference type="InterPro" id="IPR015760">
    <property type="entry name" value="TIF_IF2"/>
</dbReference>
<evidence type="ECO:0000256" key="8">
    <source>
        <dbReference type="SAM" id="MobiDB-lite"/>
    </source>
</evidence>
<dbReference type="SUPFAM" id="SSF52540">
    <property type="entry name" value="P-loop containing nucleoside triphosphate hydrolases"/>
    <property type="match status" value="1"/>
</dbReference>
<dbReference type="InterPro" id="IPR023115">
    <property type="entry name" value="TIF_IF2_dom3"/>
</dbReference>
<accession>A0A9Y1I276</accession>
<dbReference type="CDD" id="cd01887">
    <property type="entry name" value="IF2_eIF5B"/>
    <property type="match status" value="1"/>
</dbReference>
<dbReference type="FunFam" id="3.40.50.300:FF:000019">
    <property type="entry name" value="Translation initiation factor IF-2"/>
    <property type="match status" value="1"/>
</dbReference>
<keyword evidence="4" id="KW-0648">Protein biosynthesis</keyword>
<dbReference type="Gene3D" id="2.40.30.10">
    <property type="entry name" value="Translation factors"/>
    <property type="match status" value="2"/>
</dbReference>
<evidence type="ECO:0000256" key="3">
    <source>
        <dbReference type="ARBA" id="ARBA00022741"/>
    </source>
</evidence>
<dbReference type="Gene3D" id="3.40.50.300">
    <property type="entry name" value="P-loop containing nucleotide triphosphate hydrolases"/>
    <property type="match status" value="1"/>
</dbReference>
<dbReference type="Pfam" id="PF11987">
    <property type="entry name" value="IF-2"/>
    <property type="match status" value="1"/>
</dbReference>
<feature type="domain" description="Translation initiation factor IF-2 N-terminal" evidence="10">
    <location>
        <begin position="120"/>
        <end position="167"/>
    </location>
</feature>
<dbReference type="FunFam" id="2.40.30.10:FF:000008">
    <property type="entry name" value="Translation initiation factor IF-2"/>
    <property type="match status" value="1"/>
</dbReference>
<dbReference type="CDD" id="cd03702">
    <property type="entry name" value="IF2_mtIF2_II"/>
    <property type="match status" value="1"/>
</dbReference>
<evidence type="ECO:0000259" key="12">
    <source>
        <dbReference type="Pfam" id="PF22042"/>
    </source>
</evidence>
<sequence length="687" mass="77403">MIKLNIPMDKNTNTKYGRDNRPKNKKYKNQKSQEEFAKKKTKPQFLKQRNGKFLYEEESLNNEEIHQKDNHLIENPPPTLSIKKDNLSKKNRDKRNTSDNNSSEDQEQINFLKIDINKALSISKLSQETGIAETEIIKYLFFKGYIVTINQALDIETIKLIAENFGITLQLEDSLTLPQQHKQFSRNDGESPENFIKNRAPVVTIMGHVDHGKTTLLDSIRQSEKVKSEAGGITQKIVAHEVYSQDRKIIFLDTPGHEAFRTIRSRGANINDIAVLIVAADEGIQPQTLEAIKYFKHSKVPIIVAINKIDKPEANIERTKQALTEYGIISEELGGDDIIIPISALYKSNLEVLLETILLVADLSDLRANHHGKVEATILEAHLDKTRGPVATVLLQNGSLSVGDIVLVKTVSGKIRSLINSQNNKLNYAEPSCILEITGFNTLPEVGELLEVVANEKVAKTKLKNYKRENKKTFQLESASLQNINHCNFIIKADLQSSIEAIINMVNQLPQHKIKINIIKAQTGEIGETDIELALATNSYLVNFNTSLSGGAKKLTTQKSIQIIEHKIIYQLIEVIQDLLKTKVEPEYIKEKTGEGIVKAVFSISRGLVAGSYIKEGKISRNSHIEIIRANQIIYQGKITSLKRGKENIEEISQSYECGIFIESFDNWKVNDLIKIFDIRAKPLTLK</sequence>
<evidence type="ECO:0000256" key="1">
    <source>
        <dbReference type="ARBA" id="ARBA00007733"/>
    </source>
</evidence>